<dbReference type="Gene3D" id="3.30.360.10">
    <property type="entry name" value="Dihydrodipicolinate Reductase, domain 2"/>
    <property type="match status" value="1"/>
</dbReference>
<evidence type="ECO:0000259" key="2">
    <source>
        <dbReference type="Pfam" id="PF01408"/>
    </source>
</evidence>
<keyword evidence="1" id="KW-0560">Oxidoreductase</keyword>
<dbReference type="SUPFAM" id="SSF51735">
    <property type="entry name" value="NAD(P)-binding Rossmann-fold domains"/>
    <property type="match status" value="1"/>
</dbReference>
<dbReference type="InterPro" id="IPR000683">
    <property type="entry name" value="Gfo/Idh/MocA-like_OxRdtase_N"/>
</dbReference>
<evidence type="ECO:0000313" key="4">
    <source>
        <dbReference type="EMBL" id="QIK78270.1"/>
    </source>
</evidence>
<dbReference type="Proteomes" id="UP000503222">
    <property type="component" value="Chromosome"/>
</dbReference>
<keyword evidence="5" id="KW-1185">Reference proteome</keyword>
<protein>
    <submittedName>
        <fullName evidence="4">Gfo/Idh/MocA family oxidoreductase</fullName>
    </submittedName>
</protein>
<reference evidence="4 5" key="1">
    <citation type="submission" date="2020-03" db="EMBL/GenBank/DDBJ databases">
        <title>Sphingomonas sp. nov., isolated from fish.</title>
        <authorList>
            <person name="Hyun D.-W."/>
            <person name="Bae J.-W."/>
        </authorList>
    </citation>
    <scope>NUCLEOTIDE SEQUENCE [LARGE SCALE GENOMIC DNA]</scope>
    <source>
        <strain evidence="4 5">HDW15B</strain>
    </source>
</reference>
<dbReference type="InterPro" id="IPR036291">
    <property type="entry name" value="NAD(P)-bd_dom_sf"/>
</dbReference>
<dbReference type="GO" id="GO:0016491">
    <property type="term" value="F:oxidoreductase activity"/>
    <property type="evidence" value="ECO:0007669"/>
    <property type="project" value="UniProtKB-KW"/>
</dbReference>
<evidence type="ECO:0000256" key="1">
    <source>
        <dbReference type="ARBA" id="ARBA00023002"/>
    </source>
</evidence>
<dbReference type="Pfam" id="PF01408">
    <property type="entry name" value="GFO_IDH_MocA"/>
    <property type="match status" value="1"/>
</dbReference>
<accession>A0A6G7YNE6</accession>
<gene>
    <name evidence="4" type="ORF">G7077_04485</name>
</gene>
<dbReference type="Pfam" id="PF02894">
    <property type="entry name" value="GFO_IDH_MocA_C"/>
    <property type="match status" value="1"/>
</dbReference>
<feature type="domain" description="Gfo/Idh/MocA-like oxidoreductase N-terminal" evidence="2">
    <location>
        <begin position="38"/>
        <end position="161"/>
    </location>
</feature>
<dbReference type="GO" id="GO:0000166">
    <property type="term" value="F:nucleotide binding"/>
    <property type="evidence" value="ECO:0007669"/>
    <property type="project" value="InterPro"/>
</dbReference>
<dbReference type="SUPFAM" id="SSF55347">
    <property type="entry name" value="Glyceraldehyde-3-phosphate dehydrogenase-like, C-terminal domain"/>
    <property type="match status" value="1"/>
</dbReference>
<dbReference type="PROSITE" id="PS51257">
    <property type="entry name" value="PROKAR_LIPOPROTEIN"/>
    <property type="match status" value="1"/>
</dbReference>
<feature type="domain" description="Gfo/Idh/MocA-like oxidoreductase C-terminal" evidence="3">
    <location>
        <begin position="182"/>
        <end position="369"/>
    </location>
</feature>
<evidence type="ECO:0000313" key="5">
    <source>
        <dbReference type="Proteomes" id="UP000503222"/>
    </source>
</evidence>
<dbReference type="KEGG" id="spii:G7077_04485"/>
<name>A0A6G7YNE6_9SPHN</name>
<evidence type="ECO:0000259" key="3">
    <source>
        <dbReference type="Pfam" id="PF02894"/>
    </source>
</evidence>
<dbReference type="Gene3D" id="3.40.50.720">
    <property type="entry name" value="NAD(P)-binding Rossmann-like Domain"/>
    <property type="match status" value="1"/>
</dbReference>
<dbReference type="RefSeq" id="WP_166410663.1">
    <property type="nucleotide sequence ID" value="NZ_CP049869.1"/>
</dbReference>
<dbReference type="InterPro" id="IPR008354">
    <property type="entry name" value="Glc-Fru_OxRdtase_bac"/>
</dbReference>
<organism evidence="4 5">
    <name type="scientific">Sphingomonas piscis</name>
    <dbReference type="NCBI Taxonomy" id="2714943"/>
    <lineage>
        <taxon>Bacteria</taxon>
        <taxon>Pseudomonadati</taxon>
        <taxon>Pseudomonadota</taxon>
        <taxon>Alphaproteobacteria</taxon>
        <taxon>Sphingomonadales</taxon>
        <taxon>Sphingomonadaceae</taxon>
        <taxon>Sphingomonas</taxon>
    </lineage>
</organism>
<proteinExistence type="predicted"/>
<dbReference type="InterPro" id="IPR050463">
    <property type="entry name" value="Gfo/Idh/MocA_oxidrdct_glycsds"/>
</dbReference>
<dbReference type="EMBL" id="CP049869">
    <property type="protein sequence ID" value="QIK78270.1"/>
    <property type="molecule type" value="Genomic_DNA"/>
</dbReference>
<sequence>MTEEIDRRTTLAGLGAIGLTAAACGSAQVPPGGGRKLGYAIVGLGSYATRQIMPRFKDCRFSRLTALVSGTPSKLEQYGEEYGIPGRNRYSYANFDSIRSNPDVDIVYIILPNSMHAEYTVRAARAGKHVMCEKPMAVSSAECQQMIAACRQANRKLMIGYRSRFQPHNIEAIRLARSRAVGKPGLIESEHGFTIGDPTQWRLKRALSGGGSLMDIGIYSVQALRYMAGEEPVSVSSTEFTDRRDVRFRDCEDRIAFNFLFPSGLIGQGFSSYNSNHNHLRLSGDKGWIDLDPATSYGGQKMRVRIGSDEREVDPPAGPGANQFAAQLDHLSQCVLTNREPIVNGEEGLRDLRVMEAIYRSMKEGRTIRL</sequence>
<dbReference type="PANTHER" id="PTHR43818:SF11">
    <property type="entry name" value="BCDNA.GH03377"/>
    <property type="match status" value="1"/>
</dbReference>
<dbReference type="PANTHER" id="PTHR43818">
    <property type="entry name" value="BCDNA.GH03377"/>
    <property type="match status" value="1"/>
</dbReference>
<dbReference type="AlphaFoldDB" id="A0A6G7YNE6"/>
<dbReference type="InterPro" id="IPR004104">
    <property type="entry name" value="Gfo/Idh/MocA-like_OxRdtase_C"/>
</dbReference>
<dbReference type="PRINTS" id="PR01775">
    <property type="entry name" value="GLFROXRDTASE"/>
</dbReference>